<dbReference type="RefSeq" id="WP_311333171.1">
    <property type="nucleotide sequence ID" value="NZ_JAVRHZ010000005.1"/>
</dbReference>
<comment type="caution">
    <text evidence="1">The sequence shown here is derived from an EMBL/GenBank/DDBJ whole genome shotgun (WGS) entry which is preliminary data.</text>
</comment>
<dbReference type="InterPro" id="IPR021866">
    <property type="entry name" value="SpoIIAA-like"/>
</dbReference>
<name>A0ABU2YDH6_9FLAO</name>
<dbReference type="Gene3D" id="3.40.50.10600">
    <property type="entry name" value="SpoIIaa-like domains"/>
    <property type="match status" value="1"/>
</dbReference>
<organism evidence="1 2">
    <name type="scientific">Patiriisocius hiemis</name>
    <dbReference type="NCBI Taxonomy" id="3075604"/>
    <lineage>
        <taxon>Bacteria</taxon>
        <taxon>Pseudomonadati</taxon>
        <taxon>Bacteroidota</taxon>
        <taxon>Flavobacteriia</taxon>
        <taxon>Flavobacteriales</taxon>
        <taxon>Flavobacteriaceae</taxon>
        <taxon>Patiriisocius</taxon>
    </lineage>
</organism>
<evidence type="ECO:0000313" key="1">
    <source>
        <dbReference type="EMBL" id="MDT0556218.1"/>
    </source>
</evidence>
<evidence type="ECO:0000313" key="2">
    <source>
        <dbReference type="Proteomes" id="UP001254488"/>
    </source>
</evidence>
<dbReference type="Proteomes" id="UP001254488">
    <property type="component" value="Unassembled WGS sequence"/>
</dbReference>
<proteinExistence type="predicted"/>
<accession>A0ABU2YDH6</accession>
<gene>
    <name evidence="1" type="ORF">RM538_09395</name>
</gene>
<dbReference type="SUPFAM" id="SSF52091">
    <property type="entry name" value="SpoIIaa-like"/>
    <property type="match status" value="1"/>
</dbReference>
<keyword evidence="2" id="KW-1185">Reference proteome</keyword>
<dbReference type="InterPro" id="IPR036513">
    <property type="entry name" value="STAS_dom_sf"/>
</dbReference>
<protein>
    <submittedName>
        <fullName evidence="1">STAS/SEC14 domain-containing protein</fullName>
    </submittedName>
</protein>
<reference evidence="1 2" key="1">
    <citation type="submission" date="2023-09" db="EMBL/GenBank/DDBJ databases">
        <authorList>
            <person name="Rey-Velasco X."/>
        </authorList>
    </citation>
    <scope>NUCLEOTIDE SEQUENCE [LARGE SCALE GENOMIC DNA]</scope>
    <source>
        <strain evidence="1 2">W242</strain>
    </source>
</reference>
<dbReference type="Pfam" id="PF11964">
    <property type="entry name" value="SpoIIAA-like"/>
    <property type="match status" value="1"/>
</dbReference>
<dbReference type="EMBL" id="JAVRHZ010000005">
    <property type="protein sequence ID" value="MDT0556218.1"/>
    <property type="molecule type" value="Genomic_DNA"/>
</dbReference>
<sequence>MLASFSFSDNTIGFLIDGVLDEKTNRNLKKQVFERFKGHNKVNLYMEDASIVDYRIRSVISNCAFKIRNSKKINKIAIVSDKNWIHLCCFLDNLFLSTSVRSFKIKDRLQAISWIAETDSK</sequence>
<dbReference type="InterPro" id="IPR038396">
    <property type="entry name" value="SpoIIAA-like_sf"/>
</dbReference>